<evidence type="ECO:0000313" key="3">
    <source>
        <dbReference type="Proteomes" id="UP001596283"/>
    </source>
</evidence>
<dbReference type="RefSeq" id="WP_164510460.1">
    <property type="nucleotide sequence ID" value="NZ_JBHSSI010000025.1"/>
</dbReference>
<organism evidence="2 3">
    <name type="scientific">Levilactobacillus fujinensis</name>
    <dbReference type="NCBI Taxonomy" id="2486024"/>
    <lineage>
        <taxon>Bacteria</taxon>
        <taxon>Bacillati</taxon>
        <taxon>Bacillota</taxon>
        <taxon>Bacilli</taxon>
        <taxon>Lactobacillales</taxon>
        <taxon>Lactobacillaceae</taxon>
        <taxon>Levilactobacillus</taxon>
    </lineage>
</organism>
<accession>A0ABW1TH12</accession>
<dbReference type="Proteomes" id="UP001596283">
    <property type="component" value="Unassembled WGS sequence"/>
</dbReference>
<proteinExistence type="predicted"/>
<evidence type="ECO:0000256" key="1">
    <source>
        <dbReference type="SAM" id="Phobius"/>
    </source>
</evidence>
<keyword evidence="1" id="KW-1133">Transmembrane helix</keyword>
<evidence type="ECO:0000313" key="2">
    <source>
        <dbReference type="EMBL" id="MFC6260078.1"/>
    </source>
</evidence>
<feature type="transmembrane region" description="Helical" evidence="1">
    <location>
        <begin position="12"/>
        <end position="42"/>
    </location>
</feature>
<gene>
    <name evidence="2" type="ORF">ACFP1C_03890</name>
</gene>
<dbReference type="EMBL" id="JBHSSI010000025">
    <property type="protein sequence ID" value="MFC6260078.1"/>
    <property type="molecule type" value="Genomic_DNA"/>
</dbReference>
<keyword evidence="1" id="KW-0812">Transmembrane</keyword>
<reference evidence="3" key="1">
    <citation type="journal article" date="2019" name="Int. J. Syst. Evol. Microbiol.">
        <title>The Global Catalogue of Microorganisms (GCM) 10K type strain sequencing project: providing services to taxonomists for standard genome sequencing and annotation.</title>
        <authorList>
            <consortium name="The Broad Institute Genomics Platform"/>
            <consortium name="The Broad Institute Genome Sequencing Center for Infectious Disease"/>
            <person name="Wu L."/>
            <person name="Ma J."/>
        </authorList>
    </citation>
    <scope>NUCLEOTIDE SEQUENCE [LARGE SCALE GENOMIC DNA]</scope>
    <source>
        <strain evidence="3">CCM 8908</strain>
    </source>
</reference>
<comment type="caution">
    <text evidence="2">The sequence shown here is derived from an EMBL/GenBank/DDBJ whole genome shotgun (WGS) entry which is preliminary data.</text>
</comment>
<name>A0ABW1TH12_9LACO</name>
<keyword evidence="1" id="KW-0472">Membrane</keyword>
<keyword evidence="3" id="KW-1185">Reference proteome</keyword>
<protein>
    <submittedName>
        <fullName evidence="2">Uncharacterized protein</fullName>
    </submittedName>
</protein>
<sequence>MKYIIFTCELIAIGAWLFFGAAFSIVLKVVGVLVIIGLSQLIHSWLGAR</sequence>